<feature type="compositionally biased region" description="Low complexity" evidence="1">
    <location>
        <begin position="39"/>
        <end position="50"/>
    </location>
</feature>
<proteinExistence type="predicted"/>
<dbReference type="EMBL" id="JAADJG010000283">
    <property type="protein sequence ID" value="KAF4449480.1"/>
    <property type="molecule type" value="Genomic_DNA"/>
</dbReference>
<dbReference type="AlphaFoldDB" id="A0A8H4KG19"/>
<feature type="region of interest" description="Disordered" evidence="1">
    <location>
        <begin position="255"/>
        <end position="293"/>
    </location>
</feature>
<evidence type="ECO:0000256" key="1">
    <source>
        <dbReference type="SAM" id="MobiDB-lite"/>
    </source>
</evidence>
<feature type="region of interest" description="Disordered" evidence="1">
    <location>
        <begin position="812"/>
        <end position="859"/>
    </location>
</feature>
<feature type="region of interest" description="Disordered" evidence="1">
    <location>
        <begin position="170"/>
        <end position="201"/>
    </location>
</feature>
<evidence type="ECO:0000313" key="2">
    <source>
        <dbReference type="EMBL" id="KAF4449480.1"/>
    </source>
</evidence>
<feature type="compositionally biased region" description="Basic residues" evidence="1">
    <location>
        <begin position="23"/>
        <end position="34"/>
    </location>
</feature>
<reference evidence="2" key="1">
    <citation type="submission" date="2020-01" db="EMBL/GenBank/DDBJ databases">
        <title>Identification and distribution of gene clusters putatively required for synthesis of sphingolipid metabolism inhibitors in phylogenetically diverse species of the filamentous fungus Fusarium.</title>
        <authorList>
            <person name="Kim H.-S."/>
            <person name="Busman M."/>
            <person name="Brown D.W."/>
            <person name="Divon H."/>
            <person name="Uhlig S."/>
            <person name="Proctor R.H."/>
        </authorList>
    </citation>
    <scope>NUCLEOTIDE SEQUENCE</scope>
    <source>
        <strain evidence="2">NRRL 53441</strain>
    </source>
</reference>
<protein>
    <submittedName>
        <fullName evidence="2">Uncharacterized protein</fullName>
    </submittedName>
</protein>
<dbReference type="OrthoDB" id="5366163at2759"/>
<feature type="compositionally biased region" description="Low complexity" evidence="1">
    <location>
        <begin position="818"/>
        <end position="859"/>
    </location>
</feature>
<accession>A0A8H4KG19</accession>
<dbReference type="Proteomes" id="UP000605986">
    <property type="component" value="Unassembled WGS sequence"/>
</dbReference>
<feature type="compositionally biased region" description="Low complexity" evidence="1">
    <location>
        <begin position="271"/>
        <end position="293"/>
    </location>
</feature>
<gene>
    <name evidence="2" type="ORF">F53441_7250</name>
</gene>
<organism evidence="2 3">
    <name type="scientific">Fusarium austroafricanum</name>
    <dbReference type="NCBI Taxonomy" id="2364996"/>
    <lineage>
        <taxon>Eukaryota</taxon>
        <taxon>Fungi</taxon>
        <taxon>Dikarya</taxon>
        <taxon>Ascomycota</taxon>
        <taxon>Pezizomycotina</taxon>
        <taxon>Sordariomycetes</taxon>
        <taxon>Hypocreomycetidae</taxon>
        <taxon>Hypocreales</taxon>
        <taxon>Nectriaceae</taxon>
        <taxon>Fusarium</taxon>
        <taxon>Fusarium concolor species complex</taxon>
    </lineage>
</organism>
<name>A0A8H4KG19_9HYPO</name>
<keyword evidence="3" id="KW-1185">Reference proteome</keyword>
<comment type="caution">
    <text evidence="2">The sequence shown here is derived from an EMBL/GenBank/DDBJ whole genome shotgun (WGS) entry which is preliminary data.</text>
</comment>
<evidence type="ECO:0000313" key="3">
    <source>
        <dbReference type="Proteomes" id="UP000605986"/>
    </source>
</evidence>
<feature type="region of interest" description="Disordered" evidence="1">
    <location>
        <begin position="1"/>
        <end position="50"/>
    </location>
</feature>
<sequence length="946" mass="104041">MESKKRLSLDGTSSGSGPSALRRLTRSPSHRISLRRSSTESTSSSSISSIASEDIEAAQKSCVWLSTSEYWCYDCGKSERFNDSKCKRCLGHPSRRKKILSMAKSFFNSLGHKSKNPTLQDFDLDLDIGDSEAPPSYDLAVAPNELELPTNEIHEIGSSGIALHPILENEDENENEAETAPAPIPTPYMPSLPTHTQAQSLPAHPAELESGATLSDPLDFMLPPDTVIPVNLIDPGCNTTSGRPTLQLHTTGLEEYRKEQKRRSKGQVAPSTSVRSTASTNSTSSTNTTDTTFSRESYNISPISSFSDQWASAPAFESNFTSSENEFRSPGGLLKTNSFAISHKAPTAKGWSSFENEAGVSYDSQPTELPTGIPMLGALPAVSPLQDSLALNQPIFTLNDSSLPTDFDLDANIALTNNNVTMPPSLSPLLPQPRVGSYHNPRSLIGTVWSTLQMHVAESMMKLHHITKNHLVIQLRNLTPQAIATSGLEALIDIIEGRQPTVPINVLCFVHLVYCFSLIVHEQDAADRSADLFGQAMSYSALFSRQDRQPYIQVVNSLWKPAAMSSIDVVHLVQAKTSSSMSQSSSSKGKDRDLLGIYQPDADSLAFLAKYFLDQLENATIHVVDDAEILSSELYMMHFNALSLEMHENPTQAIAADFILKQNFQPYTHYQAFANSLNNISQSLDSEFIPLRRLELQLMESGKMYLPPGLYFDSYVRRVREQMDSLYCMNTVGGNSRSAYYRQCVELIKSVIDMPLHLTTTQQVQSDGVLENAMSNNPNDLDEFFNVMTPNTFTFSPVDPFDAGRAVSIPGLSPTTIDPGNLNPLPLPTPTDTNSVRATPTAANSPSSPTPAASSSSAAKIKSESSCKLCGYTPEGDPRWFSGSMAKHMKLQHSTKPPTIYRCQYPGCTSQYKNRPDNLRQHQIEKGHFLEGQDVVKRSSKRRKIE</sequence>